<feature type="transmembrane region" description="Helical" evidence="1">
    <location>
        <begin position="97"/>
        <end position="117"/>
    </location>
</feature>
<feature type="transmembrane region" description="Helical" evidence="1">
    <location>
        <begin position="65"/>
        <end position="85"/>
    </location>
</feature>
<accession>A0A645AG37</accession>
<feature type="transmembrane region" description="Helical" evidence="1">
    <location>
        <begin position="239"/>
        <end position="258"/>
    </location>
</feature>
<comment type="caution">
    <text evidence="3">The sequence shown here is derived from an EMBL/GenBank/DDBJ whole genome shotgun (WGS) entry which is preliminary data.</text>
</comment>
<sequence>MIQLLSYLFYFVAASASPLQRRWLAKNKNIDNKGQINFAFQVSFITVVLSLLLPIFNHFSLQGNIFYLIGLSLICGIFGGGYFIASYTAQKHVEAGVTTLVSNIYTPITIILATIFLGEGLTSIQILGTILLLIGIVVVSKKHQIGKFKFDKYFLLMLLSGVMLGVSLTVERTLLKTTGFTAGTMFSWWMQCLVLGLATLITKNKNAYSKKDIAITGSLRFLQSLSWVILTFVVGNLSLVSSITTFKVVIIFIAAAIFLKERSELPRKIIGSLVALVGLLLMK</sequence>
<evidence type="ECO:0000256" key="1">
    <source>
        <dbReference type="SAM" id="Phobius"/>
    </source>
</evidence>
<reference evidence="3" key="1">
    <citation type="submission" date="2019-08" db="EMBL/GenBank/DDBJ databases">
        <authorList>
            <person name="Kucharzyk K."/>
            <person name="Murdoch R.W."/>
            <person name="Higgins S."/>
            <person name="Loffler F."/>
        </authorList>
    </citation>
    <scope>NUCLEOTIDE SEQUENCE</scope>
</reference>
<keyword evidence="1" id="KW-0812">Transmembrane</keyword>
<dbReference type="SUPFAM" id="SSF103481">
    <property type="entry name" value="Multidrug resistance efflux transporter EmrE"/>
    <property type="match status" value="1"/>
</dbReference>
<evidence type="ECO:0000313" key="3">
    <source>
        <dbReference type="EMBL" id="MPM51668.1"/>
    </source>
</evidence>
<protein>
    <recommendedName>
        <fullName evidence="2">EamA domain-containing protein</fullName>
    </recommendedName>
</protein>
<proteinExistence type="predicted"/>
<keyword evidence="1" id="KW-1133">Transmembrane helix</keyword>
<feature type="transmembrane region" description="Helical" evidence="1">
    <location>
        <begin position="182"/>
        <end position="201"/>
    </location>
</feature>
<dbReference type="PANTHER" id="PTHR22911:SF137">
    <property type="entry name" value="SOLUTE CARRIER FAMILY 35 MEMBER G2-RELATED"/>
    <property type="match status" value="1"/>
</dbReference>
<dbReference type="AlphaFoldDB" id="A0A645AG37"/>
<feature type="transmembrane region" description="Helical" evidence="1">
    <location>
        <begin position="213"/>
        <end position="233"/>
    </location>
</feature>
<feature type="transmembrane region" description="Helical" evidence="1">
    <location>
        <begin position="123"/>
        <end position="141"/>
    </location>
</feature>
<dbReference type="InterPro" id="IPR000620">
    <property type="entry name" value="EamA_dom"/>
</dbReference>
<dbReference type="PANTHER" id="PTHR22911">
    <property type="entry name" value="ACYL-MALONYL CONDENSING ENZYME-RELATED"/>
    <property type="match status" value="1"/>
</dbReference>
<dbReference type="Pfam" id="PF00892">
    <property type="entry name" value="EamA"/>
    <property type="match status" value="1"/>
</dbReference>
<dbReference type="EMBL" id="VSSQ01013517">
    <property type="protein sequence ID" value="MPM51668.1"/>
    <property type="molecule type" value="Genomic_DNA"/>
</dbReference>
<evidence type="ECO:0000259" key="2">
    <source>
        <dbReference type="Pfam" id="PF00892"/>
    </source>
</evidence>
<organism evidence="3">
    <name type="scientific">bioreactor metagenome</name>
    <dbReference type="NCBI Taxonomy" id="1076179"/>
    <lineage>
        <taxon>unclassified sequences</taxon>
        <taxon>metagenomes</taxon>
        <taxon>ecological metagenomes</taxon>
    </lineage>
</organism>
<dbReference type="InterPro" id="IPR037185">
    <property type="entry name" value="EmrE-like"/>
</dbReference>
<feature type="domain" description="EamA" evidence="2">
    <location>
        <begin position="39"/>
        <end position="140"/>
    </location>
</feature>
<feature type="transmembrane region" description="Helical" evidence="1">
    <location>
        <begin position="36"/>
        <end position="59"/>
    </location>
</feature>
<gene>
    <name evidence="3" type="ORF">SDC9_98419</name>
</gene>
<keyword evidence="1" id="KW-0472">Membrane</keyword>
<dbReference type="Gene3D" id="1.10.3730.20">
    <property type="match status" value="1"/>
</dbReference>
<dbReference type="GO" id="GO:0016020">
    <property type="term" value="C:membrane"/>
    <property type="evidence" value="ECO:0007669"/>
    <property type="project" value="InterPro"/>
</dbReference>
<name>A0A645AG37_9ZZZZ</name>
<feature type="transmembrane region" description="Helical" evidence="1">
    <location>
        <begin position="153"/>
        <end position="170"/>
    </location>
</feature>